<dbReference type="Proteomes" id="UP000287823">
    <property type="component" value="Unassembled WGS sequence"/>
</dbReference>
<evidence type="ECO:0000256" key="11">
    <source>
        <dbReference type="PIRSR" id="PIRSR639901-2"/>
    </source>
</evidence>
<evidence type="ECO:0000259" key="13">
    <source>
        <dbReference type="Pfam" id="PF04413"/>
    </source>
</evidence>
<dbReference type="FunFam" id="3.40.50.2000:FF:000032">
    <property type="entry name" value="3-deoxy-D-manno-octulosonic acid transferase"/>
    <property type="match status" value="1"/>
</dbReference>
<dbReference type="Gene3D" id="3.40.50.11720">
    <property type="entry name" value="3-Deoxy-D-manno-octulosonic-acid transferase, N-terminal domain"/>
    <property type="match status" value="1"/>
</dbReference>
<evidence type="ECO:0000256" key="9">
    <source>
        <dbReference type="ARBA" id="ARBA00049183"/>
    </source>
</evidence>
<keyword evidence="12" id="KW-1133">Transmembrane helix</keyword>
<dbReference type="NCBIfam" id="NF004388">
    <property type="entry name" value="PRK05749.1-4"/>
    <property type="match status" value="1"/>
</dbReference>
<feature type="active site" description="Proton acceptor" evidence="10">
    <location>
        <position position="80"/>
    </location>
</feature>
<evidence type="ECO:0000256" key="8">
    <source>
        <dbReference type="ARBA" id="ARBA00031445"/>
    </source>
</evidence>
<keyword evidence="7" id="KW-0735">Signal-anchor</keyword>
<dbReference type="InterPro" id="IPR039901">
    <property type="entry name" value="Kdotransferase"/>
</dbReference>
<evidence type="ECO:0000256" key="6">
    <source>
        <dbReference type="ARBA" id="ARBA00022679"/>
    </source>
</evidence>
<evidence type="ECO:0000256" key="5">
    <source>
        <dbReference type="ARBA" id="ARBA00019077"/>
    </source>
</evidence>
<organism evidence="14 15">
    <name type="scientific">Aliidiomarina soli</name>
    <dbReference type="NCBI Taxonomy" id="1928574"/>
    <lineage>
        <taxon>Bacteria</taxon>
        <taxon>Pseudomonadati</taxon>
        <taxon>Pseudomonadota</taxon>
        <taxon>Gammaproteobacteria</taxon>
        <taxon>Alteromonadales</taxon>
        <taxon>Idiomarinaceae</taxon>
        <taxon>Aliidiomarina</taxon>
    </lineage>
</organism>
<evidence type="ECO:0000256" key="1">
    <source>
        <dbReference type="ARBA" id="ARBA00004388"/>
    </source>
</evidence>
<comment type="subcellular location">
    <subcellularLocation>
        <location evidence="1">Cell inner membrane</location>
        <topology evidence="1">Single-pass membrane protein</topology>
        <orientation evidence="1">Cytoplasmic side</orientation>
    </subcellularLocation>
    <subcellularLocation>
        <location evidence="12">Cell membrane</location>
    </subcellularLocation>
</comment>
<evidence type="ECO:0000256" key="2">
    <source>
        <dbReference type="ARBA" id="ARBA00004713"/>
    </source>
</evidence>
<dbReference type="Pfam" id="PF04413">
    <property type="entry name" value="Glycos_transf_N"/>
    <property type="match status" value="1"/>
</dbReference>
<protein>
    <recommendedName>
        <fullName evidence="5 12">3-deoxy-D-manno-octulosonic acid transferase</fullName>
        <shortName evidence="12">Kdo transferase</shortName>
        <ecNumber evidence="4 12">2.4.99.12</ecNumber>
    </recommendedName>
    <alternativeName>
        <fullName evidence="8 12">Lipid IV(A) 3-deoxy-D-manno-octulosonic acid transferase</fullName>
    </alternativeName>
</protein>
<dbReference type="PANTHER" id="PTHR42755">
    <property type="entry name" value="3-DEOXY-MANNO-OCTULOSONATE CYTIDYLYLTRANSFERASE"/>
    <property type="match status" value="1"/>
</dbReference>
<keyword evidence="12" id="KW-0812">Transmembrane</keyword>
<comment type="catalytic activity">
    <reaction evidence="9 12">
        <text>lipid IVA (E. coli) + CMP-3-deoxy-beta-D-manno-octulosonate = alpha-Kdo-(2-&gt;6)-lipid IVA (E. coli) + CMP + H(+)</text>
        <dbReference type="Rhea" id="RHEA:28066"/>
        <dbReference type="ChEBI" id="CHEBI:15378"/>
        <dbReference type="ChEBI" id="CHEBI:58603"/>
        <dbReference type="ChEBI" id="CHEBI:60364"/>
        <dbReference type="ChEBI" id="CHEBI:60377"/>
        <dbReference type="ChEBI" id="CHEBI:85987"/>
        <dbReference type="EC" id="2.4.99.12"/>
    </reaction>
</comment>
<evidence type="ECO:0000313" key="14">
    <source>
        <dbReference type="EMBL" id="RUO34896.1"/>
    </source>
</evidence>
<dbReference type="EMBL" id="PIPO01000001">
    <property type="protein sequence ID" value="RUO34896.1"/>
    <property type="molecule type" value="Genomic_DNA"/>
</dbReference>
<evidence type="ECO:0000256" key="7">
    <source>
        <dbReference type="ARBA" id="ARBA00022968"/>
    </source>
</evidence>
<keyword evidence="6 12" id="KW-0808">Transferase</keyword>
<comment type="similarity">
    <text evidence="3">Belongs to the glycosyltransferase group 1 family. Glycosyltransferase 30 subfamily.</text>
</comment>
<dbReference type="InterPro" id="IPR007507">
    <property type="entry name" value="Glycos_transf_N"/>
</dbReference>
<dbReference type="FunFam" id="3.40.50.11720:FF:000001">
    <property type="entry name" value="3-deoxy-D-manno-octulosonic acid transferase"/>
    <property type="match status" value="1"/>
</dbReference>
<evidence type="ECO:0000256" key="4">
    <source>
        <dbReference type="ARBA" id="ARBA00012621"/>
    </source>
</evidence>
<comment type="caution">
    <text evidence="14">The sequence shown here is derived from an EMBL/GenBank/DDBJ whole genome shotgun (WGS) entry which is preliminary data.</text>
</comment>
<accession>A0A432WM55</accession>
<keyword evidence="12" id="KW-0448">Lipopolysaccharide biosynthesis</keyword>
<dbReference type="Gene3D" id="3.40.50.2000">
    <property type="entry name" value="Glycogen Phosphorylase B"/>
    <property type="match status" value="1"/>
</dbReference>
<feature type="site" description="Transition state stabilizer" evidence="11">
    <location>
        <position position="150"/>
    </location>
</feature>
<gene>
    <name evidence="14" type="ORF">CWE14_02550</name>
</gene>
<feature type="domain" description="3-deoxy-D-manno-octulosonic-acid transferase N-terminal" evidence="13">
    <location>
        <begin position="52"/>
        <end position="231"/>
    </location>
</feature>
<sequence>MKRELLVKSQPRSGRIPGGWLRALYSILLSFALPFIYLYLWWHGRNNPGYRQRWSERGCWQKVPQSARGSWVFHCVSVGELMAAKPLIDLCLSLNPQQPVTVTCTTPTGSELVQRWYGERVYHCYLPFDTPLAVRRFLSRVQPRGFVILETELWPNLVVQCHQHGIPLALANARMSERSARGYHKARVLMKPVWQALSLVIAQNEDSSERFKALGCQPERVQTLGNIKFDVQISQAVQAAVAEFKPQLGGRQVITVGSTHEGEERMALDAFKQTLQARPDSLLILVPRHQERFDEVARLVADSGLRMQRRSDQQPLAADTQVLLADSMGEMLLWFGVSTIATIGGSLIERGGHNPLEAMAFGLPIVSGRHVFNFADVYSQLDARQAVRWVDDTQSLHDTWLGLLVEPATAQRLGAQAQQLFARHRGATERSLAALTELLARSEPGKKRAQKDPAQ</sequence>
<evidence type="ECO:0000313" key="15">
    <source>
        <dbReference type="Proteomes" id="UP000287823"/>
    </source>
</evidence>
<keyword evidence="12" id="KW-0472">Membrane</keyword>
<dbReference type="GO" id="GO:0005886">
    <property type="term" value="C:plasma membrane"/>
    <property type="evidence" value="ECO:0007669"/>
    <property type="project" value="UniProtKB-SubCell"/>
</dbReference>
<comment type="function">
    <text evidence="12">Involved in lipopolysaccharide (LPS) biosynthesis. Catalyzes the transfer of 3-deoxy-D-manno-octulosonate (Kdo) residue(s) from CMP-Kdo to lipid IV(A), the tetraacyldisaccharide-1,4'-bisphosphate precursor of lipid A.</text>
</comment>
<proteinExistence type="inferred from homology"/>
<keyword evidence="15" id="KW-1185">Reference proteome</keyword>
<keyword evidence="12" id="KW-1003">Cell membrane</keyword>
<dbReference type="UniPathway" id="UPA00958"/>
<comment type="pathway">
    <text evidence="2 12">Bacterial outer membrane biogenesis; LPS core biosynthesis.</text>
</comment>
<dbReference type="SUPFAM" id="SSF53756">
    <property type="entry name" value="UDP-Glycosyltransferase/glycogen phosphorylase"/>
    <property type="match status" value="1"/>
</dbReference>
<dbReference type="PANTHER" id="PTHR42755:SF1">
    <property type="entry name" value="3-DEOXY-D-MANNO-OCTULOSONIC ACID TRANSFERASE, MITOCHONDRIAL-RELATED"/>
    <property type="match status" value="1"/>
</dbReference>
<reference evidence="14 15" key="1">
    <citation type="journal article" date="2011" name="Front. Microbiol.">
        <title>Genomic signatures of strain selection and enhancement in Bacillus atrophaeus var. globigii, a historical biowarfare simulant.</title>
        <authorList>
            <person name="Gibbons H.S."/>
            <person name="Broomall S.M."/>
            <person name="McNew L.A."/>
            <person name="Daligault H."/>
            <person name="Chapman C."/>
            <person name="Bruce D."/>
            <person name="Karavis M."/>
            <person name="Krepps M."/>
            <person name="McGregor P.A."/>
            <person name="Hong C."/>
            <person name="Park K.H."/>
            <person name="Akmal A."/>
            <person name="Feldman A."/>
            <person name="Lin J.S."/>
            <person name="Chang W.E."/>
            <person name="Higgs B.W."/>
            <person name="Demirev P."/>
            <person name="Lindquist J."/>
            <person name="Liem A."/>
            <person name="Fochler E."/>
            <person name="Read T.D."/>
            <person name="Tapia R."/>
            <person name="Johnson S."/>
            <person name="Bishop-Lilly K.A."/>
            <person name="Detter C."/>
            <person name="Han C."/>
            <person name="Sozhamannan S."/>
            <person name="Rosenzweig C.N."/>
            <person name="Skowronski E.W."/>
        </authorList>
    </citation>
    <scope>NUCLEOTIDE SEQUENCE [LARGE SCALE GENOMIC DNA]</scope>
    <source>
        <strain evidence="14 15">Y4G10-17</strain>
    </source>
</reference>
<name>A0A432WM55_9GAMM</name>
<dbReference type="GO" id="GO:0009244">
    <property type="term" value="P:lipopolysaccharide core region biosynthetic process"/>
    <property type="evidence" value="ECO:0007669"/>
    <property type="project" value="UniProtKB-UniRule"/>
</dbReference>
<evidence type="ECO:0000256" key="12">
    <source>
        <dbReference type="RuleBase" id="RU365103"/>
    </source>
</evidence>
<feature type="site" description="Transition state stabilizer" evidence="11">
    <location>
        <position position="228"/>
    </location>
</feature>
<dbReference type="EC" id="2.4.99.12" evidence="4 12"/>
<evidence type="ECO:0000256" key="10">
    <source>
        <dbReference type="PIRSR" id="PIRSR639901-1"/>
    </source>
</evidence>
<dbReference type="GO" id="GO:0009245">
    <property type="term" value="P:lipid A biosynthetic process"/>
    <property type="evidence" value="ECO:0007669"/>
    <property type="project" value="TreeGrafter"/>
</dbReference>
<evidence type="ECO:0000256" key="3">
    <source>
        <dbReference type="ARBA" id="ARBA00006380"/>
    </source>
</evidence>
<dbReference type="InterPro" id="IPR038107">
    <property type="entry name" value="Glycos_transf_N_sf"/>
</dbReference>
<dbReference type="AlphaFoldDB" id="A0A432WM55"/>
<feature type="transmembrane region" description="Helical" evidence="12">
    <location>
        <begin position="20"/>
        <end position="42"/>
    </location>
</feature>
<dbReference type="GO" id="GO:0043842">
    <property type="term" value="F:Kdo transferase activity"/>
    <property type="evidence" value="ECO:0007669"/>
    <property type="project" value="UniProtKB-EC"/>
</dbReference>